<feature type="binding site" evidence="9">
    <location>
        <position position="256"/>
    </location>
    <ligand>
        <name>Zn(2+)</name>
        <dbReference type="ChEBI" id="CHEBI:29105"/>
    </ligand>
</feature>
<dbReference type="InterPro" id="IPR042102">
    <property type="entry name" value="RNA_pol_Rpb1_3_sf"/>
</dbReference>
<comment type="similarity">
    <text evidence="2 9">Belongs to the RNA polymerase beta' chain family. RpoC1 subfamily.</text>
</comment>
<keyword evidence="9" id="KW-0479">Metal-binding</keyword>
<dbReference type="Gene3D" id="1.10.274.100">
    <property type="entry name" value="RNA polymerase Rpb1, domain 3"/>
    <property type="match status" value="1"/>
</dbReference>
<dbReference type="Gene3D" id="4.10.860.120">
    <property type="entry name" value="RNA polymerase II, clamp domain"/>
    <property type="match status" value="1"/>
</dbReference>
<sequence>MFFDKKKNRHSEFSSCQKDGQSLLLLGTLQSNVKLTKLSVYAETASAHNRIKRSALERSKLGYSSNQVSVNKSGTPTLLCNVQSKFKSSSLVNSSARYTHVFATLIFHSRKQICEYARYARPWQFGVDRRAEHVALYIAEQRLKKSQGLLAKVQYSLRSSLPSHMHASLATQKRLPSNSSEAAKQTAYSKFSEVKIISIGLASPSIIRQWAEKTLPNGKIIGEVLNANTLHHKTFKPQKGGLFCERIFGPLKDFECACGKVQKSIKQEFLKTTRFARSSPTLAFKSGSPVSGNKINRKFCPDCDVEYTWSVIRRYQLGYIKLNSPVTHVWYLKGTPSYLSVLLDIKKRYLEYVTYCTETLTIENSSIRRLFDHSNTSGTPVKFNPFFWFSFFKKDSFRIDGEAISPAPSPRSHVLATANPFQNDQQQTSSDAYLHSLNPTFSLLCTKRKIMKRAEHVALHIAEQRSIGSIQENKIVSFYPGTSVASLVSHESVSSRAESKKMPKWQSKLDNNYQQNHLAQTEHVALPYNLQRCSSRLSKKPTFKKDWFKNLLKHKKTHVFAAHRFASAHPVPELRRTKYSVLQQDGEPSLYNGELRIREYVNTNETITFNSYLEQLAAFLFRNRSIRWRPHRDISDIYNNQSSSPLYKEGSPSDKPYIVISNKKNELPIYFYILFLEEKWIQKNALEIGIQNAWKNICKKAYINSIVTIEEHIKEPNGFLKMLPILFYGSHAHPFKNVKVRPRKARPFIIAKAKNILMARNVWLRSQLKHTRRSLYLEFQKKSKFLPLKYNGERRTNLYIFKRESVSTRAIKYHGDIQLSFSQFSNKLLKVTNLLTIVKKYFLKHINFYFQNLKQPVMSINYSVSLNKSLDQKKHLYYFDLSTLLLNNTDMFTSLLTEGFVEFLVFFLTVRKQNNINQSSLSSQYLLSSISKKNLKYWEETLLRAKKQFQLYSSKNTVNEGISRAALQHSNKTNRIVDNANLLKNHSNSILMSHVLADARLLSTDTVKQNRKKTKPLGLVNPYYCLSHRERWDGDKDWQIFVLYYSNYPDSTDQPIPAYKDCISTNAQSINNFFGLSSEGPEGAQSYSCTHPFKCPRVLTDLATLALDFRLQRNSASHAIYSGPGIIQQLLNEFDFYEMKKLDKQNRLLLYQLNKTIKKKSVNSIELAYARPFRAASRPRNSKAQLRELYKRRDLLIRRTKLVRKLFRKDTDPKSMILTFLPVLPPDLRPIVKMGGQIAASDLNRLYQRVIYRNERLKKFLKDSSINNSYEMKYAQRLLQEAVDNLIQNGKSGVVSEKDSRGRLLKSLSDILKGKQGRFRQYLLGKRVDYSGRSVIVVGPKLKLHECGIPKEMALELYLPFLLKVILSKNLARTVIGAKTLMKTNPNLTWELLREIMQVTPVLLNRAPTLHRLGIQAFQPRLVEGRAILLHPLVCAAFNADFDGDQMAVHVPITIEARAEAWKLMLSRNNFLSPATGDPLAVPSQDMVLGCYYLTTYCNKTTIKFQKGSAANFNNLLDVIKAYEQQRVDIHALIWVKWTNLLENGSDLEEPRELRINQFGNWQEISRKTYKMFDSSNLLTNQYICTTPGRILFNLILQKCASR</sequence>
<dbReference type="Pfam" id="PF00623">
    <property type="entry name" value="RNA_pol_Rpb1_2"/>
    <property type="match status" value="2"/>
</dbReference>
<dbReference type="GO" id="GO:0003677">
    <property type="term" value="F:DNA binding"/>
    <property type="evidence" value="ECO:0007669"/>
    <property type="project" value="UniProtKB-UniRule"/>
</dbReference>
<evidence type="ECO:0000256" key="2">
    <source>
        <dbReference type="ARBA" id="ARBA00007207"/>
    </source>
</evidence>
<evidence type="ECO:0000256" key="8">
    <source>
        <dbReference type="ARBA" id="ARBA00048552"/>
    </source>
</evidence>
<evidence type="ECO:0000313" key="12">
    <source>
        <dbReference type="EMBL" id="ALO63307.1"/>
    </source>
</evidence>
<comment type="cofactor">
    <cofactor evidence="9">
        <name>Mg(2+)</name>
        <dbReference type="ChEBI" id="CHEBI:18420"/>
    </cofactor>
    <text evidence="9">Binds 1 Mg(2+) ion per subunit.</text>
</comment>
<comment type="subunit">
    <text evidence="9">In plastids the minimal PEP RNA polymerase catalytic core is composed of four subunits: alpha, beta, beta', and beta''. When a (nuclear-encoded) sigma factor is associated with the core the holoenzyme is formed, which can initiate transcription.</text>
</comment>
<dbReference type="InterPro" id="IPR000722">
    <property type="entry name" value="RNA_pol_asu"/>
</dbReference>
<comment type="subcellular location">
    <subcellularLocation>
        <location evidence="9">Plastid</location>
        <location evidence="9">Chloroplast</location>
    </subcellularLocation>
</comment>
<reference evidence="12" key="1">
    <citation type="journal article" date="2015" name="BMC Evol. Biol.">
        <title>Chloroplast phylogenomic analysis of chlorophyte green algae identifies a novel lineage sister to the Sphaeropleales (Chlorophyceae).</title>
        <authorList>
            <person name="Lemieux C."/>
            <person name="Vincent A.T."/>
            <person name="Labarre A."/>
            <person name="Otis C."/>
            <person name="Turmel M."/>
        </authorList>
    </citation>
    <scope>NUCLEOTIDE SEQUENCE</scope>
</reference>
<dbReference type="InterPro" id="IPR045867">
    <property type="entry name" value="DNA-dir_RpoC_beta_prime"/>
</dbReference>
<dbReference type="HAMAP" id="MF_01323">
    <property type="entry name" value="RNApol_bact_RpoC1"/>
    <property type="match status" value="1"/>
</dbReference>
<evidence type="ECO:0000256" key="7">
    <source>
        <dbReference type="ARBA" id="ARBA00023163"/>
    </source>
</evidence>
<proteinExistence type="inferred from homology"/>
<dbReference type="RefSeq" id="YP_009185049.1">
    <property type="nucleotide sequence ID" value="NC_028584.1"/>
</dbReference>
<comment type="cofactor">
    <cofactor evidence="9">
        <name>Zn(2+)</name>
        <dbReference type="ChEBI" id="CHEBI:29105"/>
    </cofactor>
    <text evidence="9">Binds 1 Zn(2+) ion per subunit.</text>
</comment>
<evidence type="ECO:0000256" key="9">
    <source>
        <dbReference type="HAMAP-Rule" id="MF_01323"/>
    </source>
</evidence>
<keyword evidence="12" id="KW-0150">Chloroplast</keyword>
<evidence type="ECO:0000256" key="6">
    <source>
        <dbReference type="ARBA" id="ARBA00022695"/>
    </source>
</evidence>
<comment type="function">
    <text evidence="1 9 10">DNA-dependent RNA polymerase catalyzes the transcription of DNA into RNA using the four ribonucleoside triphosphates as substrates.</text>
</comment>
<geneLocation type="chloroplast" evidence="12"/>
<organism evidence="12">
    <name type="scientific">Characiochloris acuminata</name>
    <dbReference type="NCBI Taxonomy" id="167768"/>
    <lineage>
        <taxon>Eukaryota</taxon>
        <taxon>Viridiplantae</taxon>
        <taxon>Chlorophyta</taxon>
        <taxon>core chlorophytes</taxon>
        <taxon>Chlorophyceae</taxon>
        <taxon>CS clade</taxon>
        <taxon>Chlamydomonadales</taxon>
        <taxon>Characiochloridaceae</taxon>
        <taxon>Characiochloris</taxon>
    </lineage>
</organism>
<dbReference type="Pfam" id="PF04997">
    <property type="entry name" value="RNA_pol_Rpb1_1"/>
    <property type="match status" value="2"/>
</dbReference>
<keyword evidence="9" id="KW-0460">Magnesium</keyword>
<accession>A0A0S2LPH9</accession>
<keyword evidence="4 12" id="KW-0934">Plastid</keyword>
<dbReference type="EMBL" id="KT625418">
    <property type="protein sequence ID" value="ALO63307.1"/>
    <property type="molecule type" value="Genomic_DNA"/>
</dbReference>
<keyword evidence="3 9" id="KW-0240">DNA-directed RNA polymerase</keyword>
<protein>
    <recommendedName>
        <fullName evidence="9">DNA-directed RNA polymerase subunit beta'</fullName>
        <ecNumber evidence="9">2.7.7.6</ecNumber>
    </recommendedName>
    <alternativeName>
        <fullName evidence="9">PEP</fullName>
    </alternativeName>
    <alternativeName>
        <fullName evidence="9">Plastid-encoded RNA polymerase subunit beta'</fullName>
        <shortName evidence="9">RNA polymerase subunit beta'</shortName>
    </alternativeName>
</protein>
<dbReference type="InterPro" id="IPR034678">
    <property type="entry name" value="RNApol_RpoC1"/>
</dbReference>
<dbReference type="Pfam" id="PF04983">
    <property type="entry name" value="RNA_pol_Rpb1_3"/>
    <property type="match status" value="1"/>
</dbReference>
<dbReference type="Gene3D" id="2.40.40.20">
    <property type="match status" value="1"/>
</dbReference>
<dbReference type="InterPro" id="IPR044893">
    <property type="entry name" value="RNA_pol_Rpb1_clamp_domain"/>
</dbReference>
<dbReference type="GO" id="GO:0006351">
    <property type="term" value="P:DNA-templated transcription"/>
    <property type="evidence" value="ECO:0007669"/>
    <property type="project" value="UniProtKB-UniRule"/>
</dbReference>
<name>A0A0S2LPH9_9CHLO</name>
<dbReference type="GO" id="GO:0003899">
    <property type="term" value="F:DNA-directed RNA polymerase activity"/>
    <property type="evidence" value="ECO:0007669"/>
    <property type="project" value="UniProtKB-UniRule"/>
</dbReference>
<keyword evidence="6 9" id="KW-0548">Nucleotidyltransferase</keyword>
<dbReference type="InterPro" id="IPR007066">
    <property type="entry name" value="RNA_pol_Rpb1_3"/>
</dbReference>
<dbReference type="GO" id="GO:0000287">
    <property type="term" value="F:magnesium ion binding"/>
    <property type="evidence" value="ECO:0007669"/>
    <property type="project" value="UniProtKB-UniRule"/>
</dbReference>
<dbReference type="GO" id="GO:0000428">
    <property type="term" value="C:DNA-directed RNA polymerase complex"/>
    <property type="evidence" value="ECO:0007669"/>
    <property type="project" value="UniProtKB-KW"/>
</dbReference>
<dbReference type="GO" id="GO:0008270">
    <property type="term" value="F:zinc ion binding"/>
    <property type="evidence" value="ECO:0007669"/>
    <property type="project" value="UniProtKB-UniRule"/>
</dbReference>
<keyword evidence="7 9" id="KW-0804">Transcription</keyword>
<evidence type="ECO:0000256" key="10">
    <source>
        <dbReference type="RuleBase" id="RU004279"/>
    </source>
</evidence>
<dbReference type="Gene3D" id="1.10.40.90">
    <property type="match status" value="1"/>
</dbReference>
<evidence type="ECO:0000256" key="3">
    <source>
        <dbReference type="ARBA" id="ARBA00022478"/>
    </source>
</evidence>
<feature type="binding site" evidence="9">
    <location>
        <position position="258"/>
    </location>
    <ligand>
        <name>Zn(2+)</name>
        <dbReference type="ChEBI" id="CHEBI:29105"/>
    </ligand>
</feature>
<evidence type="ECO:0000256" key="4">
    <source>
        <dbReference type="ARBA" id="ARBA00022640"/>
    </source>
</evidence>
<dbReference type="InterPro" id="IPR007080">
    <property type="entry name" value="RNA_pol_Rpb1_1"/>
</dbReference>
<evidence type="ECO:0000256" key="1">
    <source>
        <dbReference type="ARBA" id="ARBA00004026"/>
    </source>
</evidence>
<feature type="binding site" evidence="9">
    <location>
        <position position="1443"/>
    </location>
    <ligand>
        <name>Mg(2+)</name>
        <dbReference type="ChEBI" id="CHEBI:18420"/>
    </ligand>
</feature>
<feature type="domain" description="RNA polymerase N-terminal" evidence="11">
    <location>
        <begin position="1214"/>
        <end position="1495"/>
    </location>
</feature>
<keyword evidence="9" id="KW-0862">Zinc</keyword>
<dbReference type="SMART" id="SM00663">
    <property type="entry name" value="RPOLA_N"/>
    <property type="match status" value="1"/>
</dbReference>
<feature type="binding site" evidence="9">
    <location>
        <position position="300"/>
    </location>
    <ligand>
        <name>Zn(2+)</name>
        <dbReference type="ChEBI" id="CHEBI:29105"/>
    </ligand>
</feature>
<dbReference type="EC" id="2.7.7.6" evidence="9"/>
<evidence type="ECO:0000256" key="5">
    <source>
        <dbReference type="ARBA" id="ARBA00022679"/>
    </source>
</evidence>
<feature type="binding site" evidence="9">
    <location>
        <position position="1445"/>
    </location>
    <ligand>
        <name>Mg(2+)</name>
        <dbReference type="ChEBI" id="CHEBI:18420"/>
    </ligand>
</feature>
<dbReference type="GeneID" id="26378816"/>
<feature type="binding site" evidence="9">
    <location>
        <position position="1441"/>
    </location>
    <ligand>
        <name>Mg(2+)</name>
        <dbReference type="ChEBI" id="CHEBI:18420"/>
    </ligand>
</feature>
<evidence type="ECO:0000259" key="11">
    <source>
        <dbReference type="SMART" id="SM00663"/>
    </source>
</evidence>
<dbReference type="GO" id="GO:0009507">
    <property type="term" value="C:chloroplast"/>
    <property type="evidence" value="ECO:0007669"/>
    <property type="project" value="UniProtKB-SubCell"/>
</dbReference>
<dbReference type="SUPFAM" id="SSF64484">
    <property type="entry name" value="beta and beta-prime subunits of DNA dependent RNA-polymerase"/>
    <property type="match status" value="1"/>
</dbReference>
<comment type="catalytic activity">
    <reaction evidence="8 9 10">
        <text>RNA(n) + a ribonucleoside 5'-triphosphate = RNA(n+1) + diphosphate</text>
        <dbReference type="Rhea" id="RHEA:21248"/>
        <dbReference type="Rhea" id="RHEA-COMP:14527"/>
        <dbReference type="Rhea" id="RHEA-COMP:17342"/>
        <dbReference type="ChEBI" id="CHEBI:33019"/>
        <dbReference type="ChEBI" id="CHEBI:61557"/>
        <dbReference type="ChEBI" id="CHEBI:140395"/>
        <dbReference type="EC" id="2.7.7.6"/>
    </reaction>
</comment>
<dbReference type="PANTHER" id="PTHR19376">
    <property type="entry name" value="DNA-DIRECTED RNA POLYMERASE"/>
    <property type="match status" value="1"/>
</dbReference>
<dbReference type="PANTHER" id="PTHR19376:SF54">
    <property type="entry name" value="DNA-DIRECTED RNA POLYMERASE SUBUNIT BETA"/>
    <property type="match status" value="1"/>
</dbReference>
<keyword evidence="5 9" id="KW-0808">Transferase</keyword>
<gene>
    <name evidence="9 12" type="primary">rpoC1</name>
</gene>
<dbReference type="InterPro" id="IPR006592">
    <property type="entry name" value="RNA_pol_N"/>
</dbReference>
<feature type="binding site" evidence="9">
    <location>
        <position position="303"/>
    </location>
    <ligand>
        <name>Zn(2+)</name>
        <dbReference type="ChEBI" id="CHEBI:29105"/>
    </ligand>
</feature>